<dbReference type="AlphaFoldDB" id="A0AA37BSH1"/>
<accession>A0AA37BSH1</accession>
<feature type="transmembrane region" description="Helical" evidence="1">
    <location>
        <begin position="12"/>
        <end position="32"/>
    </location>
</feature>
<reference evidence="2" key="2">
    <citation type="submission" date="2022-09" db="EMBL/GenBank/DDBJ databases">
        <authorList>
            <person name="Sun Q."/>
            <person name="Ohkuma M."/>
        </authorList>
    </citation>
    <scope>NUCLEOTIDE SEQUENCE</scope>
    <source>
        <strain evidence="2">JCM 13583</strain>
    </source>
</reference>
<dbReference type="EMBL" id="BMNY01000003">
    <property type="protein sequence ID" value="GGM78257.1"/>
    <property type="molecule type" value="Genomic_DNA"/>
</dbReference>
<organism evidence="2 3">
    <name type="scientific">Thermogymnomonas acidicola</name>
    <dbReference type="NCBI Taxonomy" id="399579"/>
    <lineage>
        <taxon>Archaea</taxon>
        <taxon>Methanobacteriati</taxon>
        <taxon>Thermoplasmatota</taxon>
        <taxon>Thermoplasmata</taxon>
        <taxon>Thermoplasmatales</taxon>
        <taxon>Thermogymnomonas</taxon>
    </lineage>
</organism>
<dbReference type="Proteomes" id="UP000632195">
    <property type="component" value="Unassembled WGS sequence"/>
</dbReference>
<evidence type="ECO:0000313" key="3">
    <source>
        <dbReference type="Proteomes" id="UP000632195"/>
    </source>
</evidence>
<evidence type="ECO:0000313" key="2">
    <source>
        <dbReference type="EMBL" id="GGM78257.1"/>
    </source>
</evidence>
<dbReference type="RefSeq" id="WP_188681683.1">
    <property type="nucleotide sequence ID" value="NZ_BMNY01000003.1"/>
</dbReference>
<gene>
    <name evidence="2" type="ORF">GCM10007108_15510</name>
</gene>
<keyword evidence="1" id="KW-0812">Transmembrane</keyword>
<feature type="transmembrane region" description="Helical" evidence="1">
    <location>
        <begin position="98"/>
        <end position="124"/>
    </location>
</feature>
<sequence>MALYISAALGTLLILVVDLVLESLCIYAAARIVAGERATFGRSVVAAIVAPAVLLFLLGALGLASAVVPFFVIVLPIALIVLIVVLSWVYAEIFRTGLVGGFVIGLLATVFTFLTVFIVSAFLVSVPYVHIPVVHPRPMGDIMYTILSF</sequence>
<reference evidence="2" key="1">
    <citation type="journal article" date="2014" name="Int. J. Syst. Evol. Microbiol.">
        <title>Complete genome sequence of Corynebacterium casei LMG S-19264T (=DSM 44701T), isolated from a smear-ripened cheese.</title>
        <authorList>
            <consortium name="US DOE Joint Genome Institute (JGI-PGF)"/>
            <person name="Walter F."/>
            <person name="Albersmeier A."/>
            <person name="Kalinowski J."/>
            <person name="Ruckert C."/>
        </authorList>
    </citation>
    <scope>NUCLEOTIDE SEQUENCE</scope>
    <source>
        <strain evidence="2">JCM 13583</strain>
    </source>
</reference>
<feature type="transmembrane region" description="Helical" evidence="1">
    <location>
        <begin position="44"/>
        <end position="64"/>
    </location>
</feature>
<name>A0AA37BSH1_9ARCH</name>
<evidence type="ECO:0000256" key="1">
    <source>
        <dbReference type="SAM" id="Phobius"/>
    </source>
</evidence>
<keyword evidence="3" id="KW-1185">Reference proteome</keyword>
<protein>
    <submittedName>
        <fullName evidence="2">Uncharacterized protein</fullName>
    </submittedName>
</protein>
<keyword evidence="1" id="KW-0472">Membrane</keyword>
<keyword evidence="1" id="KW-1133">Transmembrane helix</keyword>
<feature type="transmembrane region" description="Helical" evidence="1">
    <location>
        <begin position="70"/>
        <end position="91"/>
    </location>
</feature>
<comment type="caution">
    <text evidence="2">The sequence shown here is derived from an EMBL/GenBank/DDBJ whole genome shotgun (WGS) entry which is preliminary data.</text>
</comment>
<proteinExistence type="predicted"/>